<evidence type="ECO:0000313" key="1">
    <source>
        <dbReference type="EMBL" id="GBG92398.1"/>
    </source>
</evidence>
<dbReference type="Gramene" id="GBG92398">
    <property type="protein sequence ID" value="GBG92398"/>
    <property type="gene ID" value="CBR_g55305"/>
</dbReference>
<proteinExistence type="predicted"/>
<name>A0A388MCV6_CHABU</name>
<dbReference type="AlphaFoldDB" id="A0A388MCV6"/>
<keyword evidence="2" id="KW-1185">Reference proteome</keyword>
<comment type="caution">
    <text evidence="1">The sequence shown here is derived from an EMBL/GenBank/DDBJ whole genome shotgun (WGS) entry which is preliminary data.</text>
</comment>
<protein>
    <submittedName>
        <fullName evidence="1">Uncharacterized protein</fullName>
    </submittedName>
</protein>
<dbReference type="Proteomes" id="UP000265515">
    <property type="component" value="Unassembled WGS sequence"/>
</dbReference>
<sequence length="106" mass="11915">MKLDERICSKTAKNKDVLKLVKSLLGEQDALAFAEHVISFEKLPPEERALLQIERQEHFQQLNVERAMASAAPTSKQVAYLRSLGCTAEPATKLEASELIGRYKNM</sequence>
<reference evidence="1 2" key="1">
    <citation type="journal article" date="2018" name="Cell">
        <title>The Chara Genome: Secondary Complexity and Implications for Plant Terrestrialization.</title>
        <authorList>
            <person name="Nishiyama T."/>
            <person name="Sakayama H."/>
            <person name="Vries J.D."/>
            <person name="Buschmann H."/>
            <person name="Saint-Marcoux D."/>
            <person name="Ullrich K.K."/>
            <person name="Haas F.B."/>
            <person name="Vanderstraeten L."/>
            <person name="Becker D."/>
            <person name="Lang D."/>
            <person name="Vosolsobe S."/>
            <person name="Rombauts S."/>
            <person name="Wilhelmsson P.K.I."/>
            <person name="Janitza P."/>
            <person name="Kern R."/>
            <person name="Heyl A."/>
            <person name="Rumpler F."/>
            <person name="Villalobos L.I.A.C."/>
            <person name="Clay J.M."/>
            <person name="Skokan R."/>
            <person name="Toyoda A."/>
            <person name="Suzuki Y."/>
            <person name="Kagoshima H."/>
            <person name="Schijlen E."/>
            <person name="Tajeshwar N."/>
            <person name="Catarino B."/>
            <person name="Hetherington A.J."/>
            <person name="Saltykova A."/>
            <person name="Bonnot C."/>
            <person name="Breuninger H."/>
            <person name="Symeonidi A."/>
            <person name="Radhakrishnan G.V."/>
            <person name="Van Nieuwerburgh F."/>
            <person name="Deforce D."/>
            <person name="Chang C."/>
            <person name="Karol K.G."/>
            <person name="Hedrich R."/>
            <person name="Ulvskov P."/>
            <person name="Glockner G."/>
            <person name="Delwiche C.F."/>
            <person name="Petrasek J."/>
            <person name="Van de Peer Y."/>
            <person name="Friml J."/>
            <person name="Beilby M."/>
            <person name="Dolan L."/>
            <person name="Kohara Y."/>
            <person name="Sugano S."/>
            <person name="Fujiyama A."/>
            <person name="Delaux P.-M."/>
            <person name="Quint M."/>
            <person name="TheiBen G."/>
            <person name="Hagemann M."/>
            <person name="Harholt J."/>
            <person name="Dunand C."/>
            <person name="Zachgo S."/>
            <person name="Langdale J."/>
            <person name="Maumus F."/>
            <person name="Straeten D.V.D."/>
            <person name="Gould S.B."/>
            <person name="Rensing S.A."/>
        </authorList>
    </citation>
    <scope>NUCLEOTIDE SEQUENCE [LARGE SCALE GENOMIC DNA]</scope>
    <source>
        <strain evidence="1 2">S276</strain>
    </source>
</reference>
<dbReference type="STRING" id="69332.A0A388MCV6"/>
<organism evidence="1 2">
    <name type="scientific">Chara braunii</name>
    <name type="common">Braun's stonewort</name>
    <dbReference type="NCBI Taxonomy" id="69332"/>
    <lineage>
        <taxon>Eukaryota</taxon>
        <taxon>Viridiplantae</taxon>
        <taxon>Streptophyta</taxon>
        <taxon>Charophyceae</taxon>
        <taxon>Charales</taxon>
        <taxon>Characeae</taxon>
        <taxon>Chara</taxon>
    </lineage>
</organism>
<evidence type="ECO:0000313" key="2">
    <source>
        <dbReference type="Proteomes" id="UP000265515"/>
    </source>
</evidence>
<gene>
    <name evidence="1" type="ORF">CBR_g55305</name>
</gene>
<accession>A0A388MCV6</accession>
<dbReference type="OrthoDB" id="1470711at2759"/>
<dbReference type="EMBL" id="BFEA01001050">
    <property type="protein sequence ID" value="GBG92398.1"/>
    <property type="molecule type" value="Genomic_DNA"/>
</dbReference>